<reference evidence="2" key="1">
    <citation type="submission" date="2013-03" db="EMBL/GenBank/DDBJ databases">
        <title>The Genome Sequence of Anopheles epiroticus epiroticus2.</title>
        <authorList>
            <consortium name="The Broad Institute Genomics Platform"/>
            <person name="Neafsey D.E."/>
            <person name="Howell P."/>
            <person name="Walker B."/>
            <person name="Young S.K."/>
            <person name="Zeng Q."/>
            <person name="Gargeya S."/>
            <person name="Fitzgerald M."/>
            <person name="Haas B."/>
            <person name="Abouelleil A."/>
            <person name="Allen A.W."/>
            <person name="Alvarado L."/>
            <person name="Arachchi H.M."/>
            <person name="Berlin A.M."/>
            <person name="Chapman S.B."/>
            <person name="Gainer-Dewar J."/>
            <person name="Goldberg J."/>
            <person name="Griggs A."/>
            <person name="Gujja S."/>
            <person name="Hansen M."/>
            <person name="Howarth C."/>
            <person name="Imamovic A."/>
            <person name="Ireland A."/>
            <person name="Larimer J."/>
            <person name="McCowan C."/>
            <person name="Murphy C."/>
            <person name="Pearson M."/>
            <person name="Poon T.W."/>
            <person name="Priest M."/>
            <person name="Roberts A."/>
            <person name="Saif S."/>
            <person name="Shea T."/>
            <person name="Sisk P."/>
            <person name="Sykes S."/>
            <person name="Wortman J."/>
            <person name="Nusbaum C."/>
            <person name="Birren B."/>
        </authorList>
    </citation>
    <scope>NUCLEOTIDE SEQUENCE [LARGE SCALE GENOMIC DNA]</scope>
    <source>
        <strain evidence="2">Epiroticus2</strain>
    </source>
</reference>
<dbReference type="InterPro" id="IPR008547">
    <property type="entry name" value="DUF829_TMEM53"/>
</dbReference>
<dbReference type="InterPro" id="IPR029058">
    <property type="entry name" value="AB_hydrolase_fold"/>
</dbReference>
<organism evidence="1 2">
    <name type="scientific">Anopheles epiroticus</name>
    <dbReference type="NCBI Taxonomy" id="199890"/>
    <lineage>
        <taxon>Eukaryota</taxon>
        <taxon>Metazoa</taxon>
        <taxon>Ecdysozoa</taxon>
        <taxon>Arthropoda</taxon>
        <taxon>Hexapoda</taxon>
        <taxon>Insecta</taxon>
        <taxon>Pterygota</taxon>
        <taxon>Neoptera</taxon>
        <taxon>Endopterygota</taxon>
        <taxon>Diptera</taxon>
        <taxon>Nematocera</taxon>
        <taxon>Culicoidea</taxon>
        <taxon>Culicidae</taxon>
        <taxon>Anophelinae</taxon>
        <taxon>Anopheles</taxon>
    </lineage>
</organism>
<evidence type="ECO:0000313" key="1">
    <source>
        <dbReference type="EnsemblMetazoa" id="AEPI003525-PA"/>
    </source>
</evidence>
<dbReference type="EnsemblMetazoa" id="AEPI003525-RA">
    <property type="protein sequence ID" value="AEPI003525-PA"/>
    <property type="gene ID" value="AEPI003525"/>
</dbReference>
<dbReference type="Proteomes" id="UP000075885">
    <property type="component" value="Unassembled WGS sequence"/>
</dbReference>
<evidence type="ECO:0000313" key="2">
    <source>
        <dbReference type="Proteomes" id="UP000075885"/>
    </source>
</evidence>
<reference evidence="1" key="2">
    <citation type="submission" date="2020-05" db="UniProtKB">
        <authorList>
            <consortium name="EnsemblMetazoa"/>
        </authorList>
    </citation>
    <scope>IDENTIFICATION</scope>
    <source>
        <strain evidence="1">Epiroticus2</strain>
    </source>
</reference>
<dbReference type="PANTHER" id="PTHR20908">
    <property type="entry name" value="LD15586P"/>
    <property type="match status" value="1"/>
</dbReference>
<dbReference type="AlphaFoldDB" id="A0A182P9C0"/>
<protein>
    <submittedName>
        <fullName evidence="1">Uncharacterized protein</fullName>
    </submittedName>
</protein>
<name>A0A182P9C0_9DIPT</name>
<keyword evidence="2" id="KW-1185">Reference proteome</keyword>
<proteinExistence type="predicted"/>
<dbReference type="Pfam" id="PF05705">
    <property type="entry name" value="DUF829"/>
    <property type="match status" value="2"/>
</dbReference>
<sequence>MILLPTSSRTLLHRWVNQFGVFEVRGANNGLLSRRQQIGGSGQLSVVVVPFAAPYSGLGRRLKEQPGGANDIGRYRYRKYSKMLSSNATMEQRGSIEPVRFTKNMTFFTNRKQTYEKDNQSLRLTETLDKPLVFIFAWLQASEKHLAKYADFYLDQGFEVLCVHITPWQLVWPVNGSQKVATDVVKFLTNNDFPEGVVIHGFSVGGYLWGECLVKLHADPTGPAVLAKIRGQVWDSLADITEIPVGVPHAVLPHNPTLQGVLRNYINYHMKLFHEEATQYYVKCTHLFHYEPAQCPALLLVSKTDPVGTEKANIRLRNIWESVGVRTSLKCWDKSPHVGHFHKHRDEYIELLLAHLRALDLPMYNLHTMVNARTVASQEISRSIQLFTDKPRNVEKDQQTLRLKEQCDRPAVLIISWLNARQKHLAKYAQLYIDQGFDVFCTYITPWQLLWPVKGTQLVAAEIVKFLKNNDFKHGLVLHGFSVGGYLWGECLVHIARDLPNYQVVLDRVIGQVWDSAADITEISVGVPKALFPKNPTLQSALKKYMLYHMKAFHEPATSHYIRSSQMFHTNLLRCPALFLISKTDPVGTVEANTRVKDSWEQSGVKTTVKCWDRSPHVGHFLKHRDEYIDVLFHHLRQLNLPSLKQDALLRAKLKCSDCALLILPWYQDS</sequence>
<dbReference type="VEuPathDB" id="VectorBase:AEPI003525"/>
<dbReference type="SUPFAM" id="SSF53474">
    <property type="entry name" value="alpha/beta-Hydrolases"/>
    <property type="match status" value="2"/>
</dbReference>
<dbReference type="GO" id="GO:0017171">
    <property type="term" value="F:serine hydrolase activity"/>
    <property type="evidence" value="ECO:0007669"/>
    <property type="project" value="TreeGrafter"/>
</dbReference>
<accession>A0A182P9C0</accession>
<dbReference type="Gene3D" id="3.40.50.1820">
    <property type="entry name" value="alpha/beta hydrolase"/>
    <property type="match status" value="2"/>
</dbReference>
<dbReference type="PANTHER" id="PTHR20908:SF1">
    <property type="entry name" value="LD15586P"/>
    <property type="match status" value="1"/>
</dbReference>